<gene>
    <name evidence="3" type="ORF">BN946_scf184917.g20</name>
</gene>
<evidence type="ECO:0000313" key="4">
    <source>
        <dbReference type="Proteomes" id="UP000029665"/>
    </source>
</evidence>
<feature type="region of interest" description="Disordered" evidence="2">
    <location>
        <begin position="229"/>
        <end position="309"/>
    </location>
</feature>
<reference evidence="3" key="1">
    <citation type="submission" date="2014-01" db="EMBL/GenBank/DDBJ databases">
        <title>The genome of the white-rot fungus Pycnoporus cinnabarinus: a basidiomycete model with a versatile arsenal for lignocellulosic biomass breakdown.</title>
        <authorList>
            <person name="Levasseur A."/>
            <person name="Lomascolo A."/>
            <person name="Ruiz-Duenas F.J."/>
            <person name="Uzan E."/>
            <person name="Piumi F."/>
            <person name="Kues U."/>
            <person name="Ram A.F.J."/>
            <person name="Murat C."/>
            <person name="Haon M."/>
            <person name="Benoit I."/>
            <person name="Arfi Y."/>
            <person name="Chevret D."/>
            <person name="Drula E."/>
            <person name="Kwon M.J."/>
            <person name="Gouret P."/>
            <person name="Lesage-Meessen L."/>
            <person name="Lombard V."/>
            <person name="Mariette J."/>
            <person name="Noirot C."/>
            <person name="Park J."/>
            <person name="Patyshakuliyeva A."/>
            <person name="Wieneger R.A.B."/>
            <person name="Wosten H.A.B."/>
            <person name="Martin F."/>
            <person name="Coutinho P.M."/>
            <person name="de Vries R."/>
            <person name="Martinez A.T."/>
            <person name="Klopp C."/>
            <person name="Pontarotti P."/>
            <person name="Henrissat B."/>
            <person name="Record E."/>
        </authorList>
    </citation>
    <scope>NUCLEOTIDE SEQUENCE [LARGE SCALE GENOMIC DNA]</scope>
    <source>
        <strain evidence="3">BRFM137</strain>
    </source>
</reference>
<dbReference type="STRING" id="5643.A0A060SVV5"/>
<proteinExistence type="predicted"/>
<feature type="compositionally biased region" description="Basic and acidic residues" evidence="2">
    <location>
        <begin position="276"/>
        <end position="291"/>
    </location>
</feature>
<evidence type="ECO:0000313" key="3">
    <source>
        <dbReference type="EMBL" id="CDO76304.1"/>
    </source>
</evidence>
<feature type="region of interest" description="Disordered" evidence="2">
    <location>
        <begin position="193"/>
        <end position="215"/>
    </location>
</feature>
<feature type="compositionally biased region" description="Polar residues" evidence="2">
    <location>
        <begin position="193"/>
        <end position="207"/>
    </location>
</feature>
<dbReference type="HOGENOM" id="CLU_900593_0_0_1"/>
<keyword evidence="4" id="KW-1185">Reference proteome</keyword>
<protein>
    <submittedName>
        <fullName evidence="3">Uncharacterized protein</fullName>
    </submittedName>
</protein>
<keyword evidence="1" id="KW-0175">Coiled coil</keyword>
<evidence type="ECO:0000256" key="1">
    <source>
        <dbReference type="SAM" id="Coils"/>
    </source>
</evidence>
<evidence type="ECO:0000256" key="2">
    <source>
        <dbReference type="SAM" id="MobiDB-lite"/>
    </source>
</evidence>
<dbReference type="AlphaFoldDB" id="A0A060SVV5"/>
<organism evidence="3 4">
    <name type="scientific">Pycnoporus cinnabarinus</name>
    <name type="common">Cinnabar-red polypore</name>
    <name type="synonym">Trametes cinnabarina</name>
    <dbReference type="NCBI Taxonomy" id="5643"/>
    <lineage>
        <taxon>Eukaryota</taxon>
        <taxon>Fungi</taxon>
        <taxon>Dikarya</taxon>
        <taxon>Basidiomycota</taxon>
        <taxon>Agaricomycotina</taxon>
        <taxon>Agaricomycetes</taxon>
        <taxon>Polyporales</taxon>
        <taxon>Polyporaceae</taxon>
        <taxon>Trametes</taxon>
    </lineage>
</organism>
<accession>A0A060SVV5</accession>
<dbReference type="Proteomes" id="UP000029665">
    <property type="component" value="Unassembled WGS sequence"/>
</dbReference>
<name>A0A060SVV5_PYCCI</name>
<sequence length="309" mass="34567">MSVAVTSRWRGMLPMISEFAEQRNQIIALKDKLRVTELARDQAVAETAKAEDIATNAVQTLEQVHKALAAAKAAACDMQERMEVLREAHKRELDGKQKDLSRLHDTLKALKEKVDWLALDSSLMHGSQTLQEAKQKQEIERLREEAKASAALLHERAASLWNSLAEEDLGTDSGELHAQGLHNETFEPKFSQLEGSQATIERVSSTMSRKRKGSEDELVVLGEDAYEPLEHDVNHGRPRSSPKRRLVESKPSILSAPRFPSDWQLEGANASQKRAISGERPHVPLALDRKGKPLKPVQCASRTKFHRNS</sequence>
<dbReference type="EMBL" id="CCBP010000361">
    <property type="protein sequence ID" value="CDO76304.1"/>
    <property type="molecule type" value="Genomic_DNA"/>
</dbReference>
<feature type="coiled-coil region" evidence="1">
    <location>
        <begin position="86"/>
        <end position="156"/>
    </location>
</feature>
<comment type="caution">
    <text evidence="3">The sequence shown here is derived from an EMBL/GenBank/DDBJ whole genome shotgun (WGS) entry which is preliminary data.</text>
</comment>
<dbReference type="OrthoDB" id="6105938at2759"/>